<accession>A0A9P7EPV0</accession>
<protein>
    <submittedName>
        <fullName evidence="2">Uncharacterized protein</fullName>
    </submittedName>
</protein>
<sequence length="152" mass="17307">MIPGRIIRINDKVALKLWPRLEGQVIKSTPLFSLKLKPMTVSPYYPNLHPNELEPAMQQVVITISPLAKATKDDEECYQQDADDQEDYQNDEDDEEDNLSTSCDSSEDQDDSSWECPHPTRDLPCSEAGSEDIKDSDYSTTAEVGRKRKRED</sequence>
<dbReference type="EMBL" id="JABBWG010000001">
    <property type="protein sequence ID" value="KAG1827095.1"/>
    <property type="molecule type" value="Genomic_DNA"/>
</dbReference>
<comment type="caution">
    <text evidence="2">The sequence shown here is derived from an EMBL/GenBank/DDBJ whole genome shotgun (WGS) entry which is preliminary data.</text>
</comment>
<feature type="compositionally biased region" description="Acidic residues" evidence="1">
    <location>
        <begin position="73"/>
        <end position="98"/>
    </location>
</feature>
<dbReference type="GeneID" id="64633082"/>
<organism evidence="2 3">
    <name type="scientific">Suillus subaureus</name>
    <dbReference type="NCBI Taxonomy" id="48587"/>
    <lineage>
        <taxon>Eukaryota</taxon>
        <taxon>Fungi</taxon>
        <taxon>Dikarya</taxon>
        <taxon>Basidiomycota</taxon>
        <taxon>Agaricomycotina</taxon>
        <taxon>Agaricomycetes</taxon>
        <taxon>Agaricomycetidae</taxon>
        <taxon>Boletales</taxon>
        <taxon>Suillineae</taxon>
        <taxon>Suillaceae</taxon>
        <taxon>Suillus</taxon>
    </lineage>
</organism>
<evidence type="ECO:0000313" key="2">
    <source>
        <dbReference type="EMBL" id="KAG1827095.1"/>
    </source>
</evidence>
<name>A0A9P7EPV0_9AGAM</name>
<proteinExistence type="predicted"/>
<feature type="region of interest" description="Disordered" evidence="1">
    <location>
        <begin position="71"/>
        <end position="152"/>
    </location>
</feature>
<dbReference type="AlphaFoldDB" id="A0A9P7EPV0"/>
<dbReference type="RefSeq" id="XP_041199942.1">
    <property type="nucleotide sequence ID" value="XM_041339066.1"/>
</dbReference>
<evidence type="ECO:0000256" key="1">
    <source>
        <dbReference type="SAM" id="MobiDB-lite"/>
    </source>
</evidence>
<keyword evidence="3" id="KW-1185">Reference proteome</keyword>
<reference evidence="2" key="1">
    <citation type="journal article" date="2020" name="New Phytol.">
        <title>Comparative genomics reveals dynamic genome evolution in host specialist ectomycorrhizal fungi.</title>
        <authorList>
            <person name="Lofgren L.A."/>
            <person name="Nguyen N.H."/>
            <person name="Vilgalys R."/>
            <person name="Ruytinx J."/>
            <person name="Liao H.L."/>
            <person name="Branco S."/>
            <person name="Kuo A."/>
            <person name="LaButti K."/>
            <person name="Lipzen A."/>
            <person name="Andreopoulos W."/>
            <person name="Pangilinan J."/>
            <person name="Riley R."/>
            <person name="Hundley H."/>
            <person name="Na H."/>
            <person name="Barry K."/>
            <person name="Grigoriev I.V."/>
            <person name="Stajich J.E."/>
            <person name="Kennedy P.G."/>
        </authorList>
    </citation>
    <scope>NUCLEOTIDE SEQUENCE</scope>
    <source>
        <strain evidence="2">MN1</strain>
    </source>
</reference>
<dbReference type="Proteomes" id="UP000807769">
    <property type="component" value="Unassembled WGS sequence"/>
</dbReference>
<gene>
    <name evidence="2" type="ORF">BJ212DRAFT_1474281</name>
</gene>
<dbReference type="OrthoDB" id="2674949at2759"/>
<evidence type="ECO:0000313" key="3">
    <source>
        <dbReference type="Proteomes" id="UP000807769"/>
    </source>
</evidence>